<accession>A0ABQ2GGP5</accession>
<gene>
    <name evidence="10" type="ORF">GCM10009425_03210</name>
</gene>
<feature type="signal peptide" evidence="9">
    <location>
        <begin position="1"/>
        <end position="21"/>
    </location>
</feature>
<feature type="transmembrane region" description="Helical" evidence="8">
    <location>
        <begin position="221"/>
        <end position="239"/>
    </location>
</feature>
<dbReference type="Gene3D" id="1.10.760.10">
    <property type="entry name" value="Cytochrome c-like domain"/>
    <property type="match status" value="1"/>
</dbReference>
<keyword evidence="6" id="KW-0408">Iron</keyword>
<dbReference type="InterPro" id="IPR002326">
    <property type="entry name" value="Cyt_c1"/>
</dbReference>
<evidence type="ECO:0000313" key="10">
    <source>
        <dbReference type="EMBL" id="GGL95536.1"/>
    </source>
</evidence>
<keyword evidence="7 8" id="KW-0472">Membrane</keyword>
<sequence length="248" mass="27688">MLLLRLLALLSVLGVPLASMGAEDIPPEKVRVTTTDKHALQDGARTFVNYCMGCHGAQYQRYERVARDLEIPEDILQQALIFTSAKPGDHMRSSMRAEDARSWFGAVPPDLTLVARVRGEDWLYGYLMGFYEDASRPWGVNNIVFPNVAMPNVLGALQGRQVCLTDNPGADASVNIAICRELAVVPGTGAQNNEQFDQTVRNLVAFLAYSADPNKEVSERIGRYVLAYLAILFVFAYLLKREYWKDIK</sequence>
<keyword evidence="4" id="KW-0479">Metal-binding</keyword>
<dbReference type="PANTHER" id="PTHR10266">
    <property type="entry name" value="CYTOCHROME C1"/>
    <property type="match status" value="1"/>
</dbReference>
<evidence type="ECO:0000256" key="6">
    <source>
        <dbReference type="ARBA" id="ARBA00023004"/>
    </source>
</evidence>
<organism evidence="10 11">
    <name type="scientific">Pseudomonas asuensis</name>
    <dbReference type="NCBI Taxonomy" id="1825787"/>
    <lineage>
        <taxon>Bacteria</taxon>
        <taxon>Pseudomonadati</taxon>
        <taxon>Pseudomonadota</taxon>
        <taxon>Gammaproteobacteria</taxon>
        <taxon>Pseudomonadales</taxon>
        <taxon>Pseudomonadaceae</taxon>
        <taxon>Pseudomonas</taxon>
    </lineage>
</organism>
<name>A0ABQ2GGP5_9PSED</name>
<dbReference type="Proteomes" id="UP000616499">
    <property type="component" value="Unassembled WGS sequence"/>
</dbReference>
<evidence type="ECO:0000256" key="8">
    <source>
        <dbReference type="SAM" id="Phobius"/>
    </source>
</evidence>
<keyword evidence="2" id="KW-0349">Heme</keyword>
<evidence type="ECO:0000256" key="1">
    <source>
        <dbReference type="ARBA" id="ARBA00004370"/>
    </source>
</evidence>
<dbReference type="EMBL" id="BMNW01000001">
    <property type="protein sequence ID" value="GGL95536.1"/>
    <property type="molecule type" value="Genomic_DNA"/>
</dbReference>
<evidence type="ECO:0000256" key="5">
    <source>
        <dbReference type="ARBA" id="ARBA00022989"/>
    </source>
</evidence>
<keyword evidence="5 8" id="KW-1133">Transmembrane helix</keyword>
<evidence type="ECO:0000313" key="11">
    <source>
        <dbReference type="Proteomes" id="UP000616499"/>
    </source>
</evidence>
<feature type="chain" id="PRO_5045239079" evidence="9">
    <location>
        <begin position="22"/>
        <end position="248"/>
    </location>
</feature>
<dbReference type="PANTHER" id="PTHR10266:SF3">
    <property type="entry name" value="CYTOCHROME C1, HEME PROTEIN, MITOCHONDRIAL"/>
    <property type="match status" value="1"/>
</dbReference>
<evidence type="ECO:0000256" key="2">
    <source>
        <dbReference type="ARBA" id="ARBA00022617"/>
    </source>
</evidence>
<dbReference type="InterPro" id="IPR036909">
    <property type="entry name" value="Cyt_c-like_dom_sf"/>
</dbReference>
<dbReference type="Pfam" id="PF02167">
    <property type="entry name" value="Cytochrom_C1"/>
    <property type="match status" value="1"/>
</dbReference>
<keyword evidence="11" id="KW-1185">Reference proteome</keyword>
<proteinExistence type="predicted"/>
<evidence type="ECO:0000256" key="7">
    <source>
        <dbReference type="ARBA" id="ARBA00023136"/>
    </source>
</evidence>
<keyword evidence="3 8" id="KW-0812">Transmembrane</keyword>
<evidence type="ECO:0000256" key="9">
    <source>
        <dbReference type="SAM" id="SignalP"/>
    </source>
</evidence>
<evidence type="ECO:0000256" key="4">
    <source>
        <dbReference type="ARBA" id="ARBA00022723"/>
    </source>
</evidence>
<evidence type="ECO:0000256" key="3">
    <source>
        <dbReference type="ARBA" id="ARBA00022692"/>
    </source>
</evidence>
<comment type="subcellular location">
    <subcellularLocation>
        <location evidence="1">Membrane</location>
    </subcellularLocation>
</comment>
<protein>
    <submittedName>
        <fullName evidence="10">Cytochrome c1</fullName>
    </submittedName>
</protein>
<dbReference type="SUPFAM" id="SSF46626">
    <property type="entry name" value="Cytochrome c"/>
    <property type="match status" value="1"/>
</dbReference>
<reference evidence="11" key="1">
    <citation type="journal article" date="2019" name="Int. J. Syst. Evol. Microbiol.">
        <title>The Global Catalogue of Microorganisms (GCM) 10K type strain sequencing project: providing services to taxonomists for standard genome sequencing and annotation.</title>
        <authorList>
            <consortium name="The Broad Institute Genomics Platform"/>
            <consortium name="The Broad Institute Genome Sequencing Center for Infectious Disease"/>
            <person name="Wu L."/>
            <person name="Ma J."/>
        </authorList>
    </citation>
    <scope>NUCLEOTIDE SEQUENCE [LARGE SCALE GENOMIC DNA]</scope>
    <source>
        <strain evidence="11">JCM 13501</strain>
    </source>
</reference>
<keyword evidence="9" id="KW-0732">Signal</keyword>
<comment type="caution">
    <text evidence="10">The sequence shown here is derived from an EMBL/GenBank/DDBJ whole genome shotgun (WGS) entry which is preliminary data.</text>
</comment>